<dbReference type="VEuPathDB" id="FungiDB:AeMF1_015428"/>
<proteinExistence type="predicted"/>
<feature type="coiled-coil region" evidence="1">
    <location>
        <begin position="976"/>
        <end position="1003"/>
    </location>
</feature>
<comment type="caution">
    <text evidence="2">The sequence shown here is derived from an EMBL/GenBank/DDBJ whole genome shotgun (WGS) entry which is preliminary data.</text>
</comment>
<evidence type="ECO:0000313" key="2">
    <source>
        <dbReference type="EMBL" id="KAF0721866.1"/>
    </source>
</evidence>
<dbReference type="AlphaFoldDB" id="A0A6G0W5W9"/>
<keyword evidence="3" id="KW-1185">Reference proteome</keyword>
<dbReference type="Proteomes" id="UP000481153">
    <property type="component" value="Unassembled WGS sequence"/>
</dbReference>
<feature type="coiled-coil region" evidence="1">
    <location>
        <begin position="713"/>
        <end position="740"/>
    </location>
</feature>
<feature type="coiled-coil region" evidence="1">
    <location>
        <begin position="769"/>
        <end position="846"/>
    </location>
</feature>
<gene>
    <name evidence="2" type="ORF">Ae201684_018853</name>
</gene>
<organism evidence="2 3">
    <name type="scientific">Aphanomyces euteiches</name>
    <dbReference type="NCBI Taxonomy" id="100861"/>
    <lineage>
        <taxon>Eukaryota</taxon>
        <taxon>Sar</taxon>
        <taxon>Stramenopiles</taxon>
        <taxon>Oomycota</taxon>
        <taxon>Saprolegniomycetes</taxon>
        <taxon>Saprolegniales</taxon>
        <taxon>Verrucalvaceae</taxon>
        <taxon>Aphanomyces</taxon>
    </lineage>
</organism>
<protein>
    <submittedName>
        <fullName evidence="2">Uncharacterized protein</fullName>
    </submittedName>
</protein>
<reference evidence="2 3" key="1">
    <citation type="submission" date="2019-07" db="EMBL/GenBank/DDBJ databases">
        <title>Genomics analysis of Aphanomyces spp. identifies a new class of oomycete effector associated with host adaptation.</title>
        <authorList>
            <person name="Gaulin E."/>
        </authorList>
    </citation>
    <scope>NUCLEOTIDE SEQUENCE [LARGE SCALE GENOMIC DNA]</scope>
    <source>
        <strain evidence="2 3">ATCC 201684</strain>
    </source>
</reference>
<accession>A0A6G0W5W9</accession>
<feature type="coiled-coil region" evidence="1">
    <location>
        <begin position="557"/>
        <end position="687"/>
    </location>
</feature>
<keyword evidence="1" id="KW-0175">Coiled coil</keyword>
<feature type="coiled-coil region" evidence="1">
    <location>
        <begin position="431"/>
        <end position="472"/>
    </location>
</feature>
<feature type="coiled-coil region" evidence="1">
    <location>
        <begin position="177"/>
        <end position="271"/>
    </location>
</feature>
<sequence>MEVRRVDNPQDLFLEDDDFPLDLNAQHIETSSEDGSFVNRRHSSVSTASDITLSNLKSALLDELRERIEEHPLLPLVHQELSVALATCLAQRQRIKAWKDTELDLATKEQERHDEDVKRLILTIKDLQAKIESLQNSASSSHSHESSQVEAIARQLADTANQLISMEAKFIEVSTQRVELERQSKDLQEVNQALSERVAKVKKGDHMAMSERAWIAKQAVWQQENSALKETCKQLELQLSELDQTQNLEHLKQAYRDIIDANTKLQDERKQRALEKARHDQEMENLLRNKLDLTKGIGAKDDEITRLVKELTGIKSRLANAEAQQAAHERMQPALLEEKFQKLQEFDHVSMAYHDAHIALEAQRAANTRLTKDFEQKQTESNKKITSLENDLAFQAQRMEHLSKQLEMSVRRTKEVEEAASTRHSEQAQSNEQLKRVVQDLRLANERLKKENDKAEQEVAKLKSTLLDSSRKIEILEIDLEDRQVSIDRATSLLRQKQDYIEKMDVLLTEERQRHDVQHKDLEHQFKRLQEFDQLSMAYHDNRIAHEKLVIEYNDAKQKWTAAQMALEEQLEATRDRVTTIERELQVAAGDKISLEARLREAQRMCQDLVLKNEQSELEIHAVHMEKDEELDQLRNSYERLSQVHIQLQNELSKTTGEKTALTKKFNEEMNAKMAELHNQIHDKEKRVLHLTKLVDRCETEQLEKEAKTAKHRQDLEAKYRELVETNQELRKLVDNYKKSLSSNDEIVVWVRKENEEAAKANEILRASLTQVKSESTNLKMEIEKLSDENRSLQHELKAREVSWSSKHKQEIERLHGALHDATITKTKLTNERQEVVKQLRQLLNSTDTTNDDIQALVACLVQAWTTQRSKLKAFEATTNEIDSKVALKVETRGQSDQEIEHLVQQLLFALGHQAAPHYSTRDSLITAIKLAQRKMQPVIVDTPKTEVTVMSKGETSHEHQIAQMNDHLTHMLHQCLALQHRNDQYKIQIKHLKQREKNLEQDLLRHVPSRK</sequence>
<name>A0A6G0W5W9_9STRA</name>
<dbReference type="EMBL" id="VJMJ01000361">
    <property type="protein sequence ID" value="KAF0721866.1"/>
    <property type="molecule type" value="Genomic_DNA"/>
</dbReference>
<evidence type="ECO:0000256" key="1">
    <source>
        <dbReference type="SAM" id="Coils"/>
    </source>
</evidence>
<evidence type="ECO:0000313" key="3">
    <source>
        <dbReference type="Proteomes" id="UP000481153"/>
    </source>
</evidence>
<feature type="coiled-coil region" evidence="1">
    <location>
        <begin position="110"/>
        <end position="137"/>
    </location>
</feature>